<dbReference type="EC" id="1.1.1.157" evidence="2"/>
<dbReference type="AlphaFoldDB" id="A0A6J4IWF6"/>
<reference evidence="2" key="1">
    <citation type="submission" date="2020-02" db="EMBL/GenBank/DDBJ databases">
        <authorList>
            <person name="Meier V. D."/>
        </authorList>
    </citation>
    <scope>NUCLEOTIDE SEQUENCE</scope>
    <source>
        <strain evidence="2">AVDCRST_MAG27</strain>
    </source>
</reference>
<feature type="compositionally biased region" description="Basic residues" evidence="1">
    <location>
        <begin position="232"/>
        <end position="241"/>
    </location>
</feature>
<feature type="compositionally biased region" description="Basic residues" evidence="1">
    <location>
        <begin position="70"/>
        <end position="87"/>
    </location>
</feature>
<protein>
    <submittedName>
        <fullName evidence="2">3-hydroxybutyryl-CoA dehydrogenase</fullName>
        <ecNumber evidence="2">1.1.1.157</ecNumber>
    </submittedName>
</protein>
<sequence length="292" mass="32433">GGGEEARRHWRRVDGQRHRACRGPLRRAGGAGRREPGGARACAGDHRQEPRPPGLEGRHSGRGQGGGAGTHRRRHRLCRLRRLRPRHRGGDRERGDQEEDFFQCLSDPAAGRDPRLQHLLHPHHALGRRDGPAWPLRRHAFLQPGADDEAGRGHPRPRHRGCDRRGRHGARRADGQDGGGGGRLSGLRRQPHPLPDAERGDLRADGGRRRRGGDRCRHEARRQPPDGPARAQRLRRPRHALQRAQGAARGPGRPEVPALPAARQICRGRLAWPQVGPRLLRLLDHAADADAV</sequence>
<feature type="non-terminal residue" evidence="2">
    <location>
        <position position="1"/>
    </location>
</feature>
<feature type="compositionally biased region" description="Basic and acidic residues" evidence="1">
    <location>
        <begin position="195"/>
        <end position="224"/>
    </location>
</feature>
<accession>A0A6J4IWF6</accession>
<feature type="region of interest" description="Disordered" evidence="1">
    <location>
        <begin position="144"/>
        <end position="257"/>
    </location>
</feature>
<evidence type="ECO:0000313" key="2">
    <source>
        <dbReference type="EMBL" id="CAA9262664.1"/>
    </source>
</evidence>
<feature type="compositionally biased region" description="Basic and acidic residues" evidence="1">
    <location>
        <begin position="32"/>
        <end position="50"/>
    </location>
</feature>
<feature type="compositionally biased region" description="Basic residues" evidence="1">
    <location>
        <begin position="153"/>
        <end position="170"/>
    </location>
</feature>
<feature type="non-terminal residue" evidence="2">
    <location>
        <position position="292"/>
    </location>
</feature>
<dbReference type="GO" id="GO:0008691">
    <property type="term" value="F:3-hydroxybutyryl-CoA dehydrogenase activity"/>
    <property type="evidence" value="ECO:0007669"/>
    <property type="project" value="UniProtKB-EC"/>
</dbReference>
<proteinExistence type="predicted"/>
<organism evidence="2">
    <name type="scientific">uncultured Craurococcus sp</name>
    <dbReference type="NCBI Taxonomy" id="1135998"/>
    <lineage>
        <taxon>Bacteria</taxon>
        <taxon>Pseudomonadati</taxon>
        <taxon>Pseudomonadota</taxon>
        <taxon>Alphaproteobacteria</taxon>
        <taxon>Acetobacterales</taxon>
        <taxon>Acetobacteraceae</taxon>
        <taxon>Craurococcus</taxon>
        <taxon>environmental samples</taxon>
    </lineage>
</organism>
<keyword evidence="2" id="KW-0560">Oxidoreductase</keyword>
<dbReference type="EMBL" id="CADCTD010000124">
    <property type="protein sequence ID" value="CAA9262664.1"/>
    <property type="molecule type" value="Genomic_DNA"/>
</dbReference>
<gene>
    <name evidence="2" type="ORF">AVDCRST_MAG27-2614</name>
</gene>
<name>A0A6J4IWF6_9PROT</name>
<feature type="region of interest" description="Disordered" evidence="1">
    <location>
        <begin position="1"/>
        <end position="96"/>
    </location>
</feature>
<feature type="compositionally biased region" description="Basic and acidic residues" evidence="1">
    <location>
        <begin position="1"/>
        <end position="17"/>
    </location>
</feature>
<evidence type="ECO:0000256" key="1">
    <source>
        <dbReference type="SAM" id="MobiDB-lite"/>
    </source>
</evidence>